<organism evidence="4 5">
    <name type="scientific">Spirosoma utsteinense</name>
    <dbReference type="NCBI Taxonomy" id="2585773"/>
    <lineage>
        <taxon>Bacteria</taxon>
        <taxon>Pseudomonadati</taxon>
        <taxon>Bacteroidota</taxon>
        <taxon>Cytophagia</taxon>
        <taxon>Cytophagales</taxon>
        <taxon>Cytophagaceae</taxon>
        <taxon>Spirosoma</taxon>
    </lineage>
</organism>
<dbReference type="EMBL" id="VFIA01000003">
    <property type="protein sequence ID" value="MBC3790037.1"/>
    <property type="molecule type" value="Genomic_DNA"/>
</dbReference>
<reference evidence="4 5" key="1">
    <citation type="submission" date="2019-06" db="EMBL/GenBank/DDBJ databases">
        <title>Spirosoma utsteinense sp. nov. isolated from Antarctic ice-free soils.</title>
        <authorList>
            <person name="Tahon G."/>
        </authorList>
    </citation>
    <scope>NUCLEOTIDE SEQUENCE [LARGE SCALE GENOMIC DNA]</scope>
    <source>
        <strain evidence="4 5">LMG 31447</strain>
    </source>
</reference>
<sequence>MNILFDHQTFSLQTFGGISRYYAELITGINCTLENHAYLPLVFTENVHLREKGLKAKYLLPKKNFYKKAQFTYRSNQVYTVAQMHGKSFDVFHATYYDSYFIPHLRGRPFTVTFLDMIHEKFSNQFATLSDSNFVTKQKQLIADRADRIIAISESTKRDVVELLSIDPAKIDVIYLGNSLEPVAGDENDQQSHYPYLLFVGRRERYKNFEGMLHAIHPVLKKHKIKLVCAGGGPFSNNEKELIHKLNVDDLVVYRIIENDIALQKIYRQAIAFIFPTMYEGFGIPVLEAFASDCPCIVSNLSSLPEVAGDAALYIDPAQPDSMPEAIEQLLHDNGLRQKLIKAGQQQLSHFSWQRTVDETLSLYKRLA</sequence>
<dbReference type="Gene3D" id="3.40.50.2000">
    <property type="entry name" value="Glycogen Phosphorylase B"/>
    <property type="match status" value="2"/>
</dbReference>
<evidence type="ECO:0000313" key="5">
    <source>
        <dbReference type="Proteomes" id="UP000700732"/>
    </source>
</evidence>
<evidence type="ECO:0000256" key="1">
    <source>
        <dbReference type="ARBA" id="ARBA00022679"/>
    </source>
</evidence>
<dbReference type="InterPro" id="IPR001296">
    <property type="entry name" value="Glyco_trans_1"/>
</dbReference>
<dbReference type="RefSeq" id="WP_186735759.1">
    <property type="nucleotide sequence ID" value="NZ_VFIA01000003.1"/>
</dbReference>
<dbReference type="InterPro" id="IPR028098">
    <property type="entry name" value="Glyco_trans_4-like_N"/>
</dbReference>
<name>A0ABR6W0S8_9BACT</name>
<evidence type="ECO:0000259" key="3">
    <source>
        <dbReference type="Pfam" id="PF13439"/>
    </source>
</evidence>
<keyword evidence="5" id="KW-1185">Reference proteome</keyword>
<feature type="domain" description="Glycosyltransferase subfamily 4-like N-terminal" evidence="3">
    <location>
        <begin position="79"/>
        <end position="177"/>
    </location>
</feature>
<accession>A0ABR6W0S8</accession>
<dbReference type="SUPFAM" id="SSF53756">
    <property type="entry name" value="UDP-Glycosyltransferase/glycogen phosphorylase"/>
    <property type="match status" value="1"/>
</dbReference>
<protein>
    <submittedName>
        <fullName evidence="4">Glycosyltransferase involved in cell wall biosynthesis</fullName>
    </submittedName>
</protein>
<evidence type="ECO:0000259" key="2">
    <source>
        <dbReference type="Pfam" id="PF00534"/>
    </source>
</evidence>
<comment type="caution">
    <text evidence="4">The sequence shown here is derived from an EMBL/GenBank/DDBJ whole genome shotgun (WGS) entry which is preliminary data.</text>
</comment>
<dbReference type="PANTHER" id="PTHR46401">
    <property type="entry name" value="GLYCOSYLTRANSFERASE WBBK-RELATED"/>
    <property type="match status" value="1"/>
</dbReference>
<dbReference type="CDD" id="cd03809">
    <property type="entry name" value="GT4_MtfB-like"/>
    <property type="match status" value="1"/>
</dbReference>
<dbReference type="Pfam" id="PF00534">
    <property type="entry name" value="Glycos_transf_1"/>
    <property type="match status" value="1"/>
</dbReference>
<dbReference type="PANTHER" id="PTHR46401:SF2">
    <property type="entry name" value="GLYCOSYLTRANSFERASE WBBK-RELATED"/>
    <property type="match status" value="1"/>
</dbReference>
<keyword evidence="1" id="KW-0808">Transferase</keyword>
<dbReference type="Proteomes" id="UP000700732">
    <property type="component" value="Unassembled WGS sequence"/>
</dbReference>
<dbReference type="Pfam" id="PF13439">
    <property type="entry name" value="Glyco_transf_4"/>
    <property type="match status" value="1"/>
</dbReference>
<proteinExistence type="predicted"/>
<evidence type="ECO:0000313" key="4">
    <source>
        <dbReference type="EMBL" id="MBC3790037.1"/>
    </source>
</evidence>
<gene>
    <name evidence="4" type="ORF">FH603_521</name>
</gene>
<feature type="domain" description="Glycosyl transferase family 1" evidence="2">
    <location>
        <begin position="191"/>
        <end position="346"/>
    </location>
</feature>